<name>A0A4V1KGX1_9LACO</name>
<organism evidence="2 3">
    <name type="scientific">Lactobacillus crispatus</name>
    <dbReference type="NCBI Taxonomy" id="47770"/>
    <lineage>
        <taxon>Bacteria</taxon>
        <taxon>Bacillati</taxon>
        <taxon>Bacillota</taxon>
        <taxon>Bacilli</taxon>
        <taxon>Lactobacillales</taxon>
        <taxon>Lactobacillaceae</taxon>
        <taxon>Lactobacillus</taxon>
    </lineage>
</organism>
<sequence length="99" mass="11811">MQLLDEENLTKFVRSIVISMKPELKSNLDKKDVKKIIELSSREWLNVRESAKYLGVSDTTFRSWRKKYKIPSRTIEGITRWKKSDLDKFWKTRGVKGYL</sequence>
<dbReference type="Proteomes" id="UP000289808">
    <property type="component" value="Unassembled WGS sequence"/>
</dbReference>
<dbReference type="InterPro" id="IPR041657">
    <property type="entry name" value="HTH_17"/>
</dbReference>
<dbReference type="RefSeq" id="WP_005718965.1">
    <property type="nucleotide sequence ID" value="NZ_CP114552.1"/>
</dbReference>
<proteinExistence type="predicted"/>
<evidence type="ECO:0000313" key="2">
    <source>
        <dbReference type="EMBL" id="RXF60066.1"/>
    </source>
</evidence>
<dbReference type="Gene3D" id="1.10.1660.10">
    <property type="match status" value="1"/>
</dbReference>
<feature type="domain" description="Helix-turn-helix" evidence="1">
    <location>
        <begin position="44"/>
        <end position="93"/>
    </location>
</feature>
<dbReference type="EMBL" id="SCLX01000005">
    <property type="protein sequence ID" value="RXF60066.1"/>
    <property type="molecule type" value="Genomic_DNA"/>
</dbReference>
<evidence type="ECO:0000259" key="1">
    <source>
        <dbReference type="Pfam" id="PF12728"/>
    </source>
</evidence>
<dbReference type="GO" id="GO:0003677">
    <property type="term" value="F:DNA binding"/>
    <property type="evidence" value="ECO:0007669"/>
    <property type="project" value="UniProtKB-KW"/>
</dbReference>
<protein>
    <submittedName>
        <fullName evidence="2">DNA-binding protein</fullName>
    </submittedName>
</protein>
<dbReference type="Pfam" id="PF12728">
    <property type="entry name" value="HTH_17"/>
    <property type="match status" value="1"/>
</dbReference>
<reference evidence="2 3" key="1">
    <citation type="submission" date="2019-01" db="EMBL/GenBank/DDBJ databases">
        <title>The genome sequence of Lactobacillus crispatus L49.</title>
        <authorList>
            <person name="Zhong J."/>
            <person name="Zhang J."/>
        </authorList>
    </citation>
    <scope>NUCLEOTIDE SEQUENCE [LARGE SCALE GENOMIC DNA]</scope>
    <source>
        <strain evidence="2 3">L49</strain>
    </source>
</reference>
<keyword evidence="2" id="KW-0238">DNA-binding</keyword>
<dbReference type="InterPro" id="IPR009061">
    <property type="entry name" value="DNA-bd_dom_put_sf"/>
</dbReference>
<accession>A0A4V1KGX1</accession>
<dbReference type="SUPFAM" id="SSF46955">
    <property type="entry name" value="Putative DNA-binding domain"/>
    <property type="match status" value="1"/>
</dbReference>
<dbReference type="AlphaFoldDB" id="A0A4V1KGX1"/>
<evidence type="ECO:0000313" key="3">
    <source>
        <dbReference type="Proteomes" id="UP000289808"/>
    </source>
</evidence>
<gene>
    <name evidence="2" type="ORF">ERD32_01490</name>
</gene>
<comment type="caution">
    <text evidence="2">The sequence shown here is derived from an EMBL/GenBank/DDBJ whole genome shotgun (WGS) entry which is preliminary data.</text>
</comment>